<dbReference type="FunFam" id="1.10.12.10:FF:000001">
    <property type="entry name" value="Probable enoyl-CoA hydratase, mitochondrial"/>
    <property type="match status" value="1"/>
</dbReference>
<protein>
    <submittedName>
        <fullName evidence="4">Enoyl-CoA hydratase/carnithine racemase</fullName>
    </submittedName>
</protein>
<dbReference type="HOGENOM" id="CLU_009834_7_6_2"/>
<dbReference type="Proteomes" id="UP000003980">
    <property type="component" value="Unassembled WGS sequence"/>
</dbReference>
<dbReference type="GO" id="GO:0016836">
    <property type="term" value="F:hydro-lyase activity"/>
    <property type="evidence" value="ECO:0007669"/>
    <property type="project" value="UniProtKB-ARBA"/>
</dbReference>
<organism evidence="4 5">
    <name type="scientific">Metallosphaera yellowstonensis MK1</name>
    <dbReference type="NCBI Taxonomy" id="671065"/>
    <lineage>
        <taxon>Archaea</taxon>
        <taxon>Thermoproteota</taxon>
        <taxon>Thermoprotei</taxon>
        <taxon>Sulfolobales</taxon>
        <taxon>Sulfolobaceae</taxon>
        <taxon>Metallosphaera</taxon>
    </lineage>
</organism>
<gene>
    <name evidence="4" type="ORF">MetMK1DRAFT_00015550</name>
</gene>
<dbReference type="InterPro" id="IPR029045">
    <property type="entry name" value="ClpP/crotonase-like_dom_sf"/>
</dbReference>
<sequence>MSELNTVIAERIGNVAVVKLNRPDRLNAINMAMVYDLVEAFRTLSREREVSSVVVTGVGKAFSAGADVKEMVEMPLESVVREGHMPLWEAMRSFKRPIIAALNGVTAGGGLELAMACDIIIAGESARLGQPEINLGIIPGAGGTQRLTRTVGKYRAMELVLTGRLISAWEAYRMGLVYKVVPDEALLDEAIRLGREVASKSKFAVELAKESVNKALETTLQQGLDIERRNFYVSISSEDGKEGMRAFLEKRKPNWKF</sequence>
<keyword evidence="2" id="KW-0456">Lyase</keyword>
<evidence type="ECO:0000256" key="2">
    <source>
        <dbReference type="ARBA" id="ARBA00023239"/>
    </source>
</evidence>
<accession>H2C4N3</accession>
<dbReference type="PROSITE" id="PS00166">
    <property type="entry name" value="ENOYL_COA_HYDRATASE"/>
    <property type="match status" value="1"/>
</dbReference>
<dbReference type="eggNOG" id="arCOG00239">
    <property type="taxonomic scope" value="Archaea"/>
</dbReference>
<dbReference type="Gene3D" id="3.90.226.10">
    <property type="entry name" value="2-enoyl-CoA Hydratase, Chain A, domain 1"/>
    <property type="match status" value="1"/>
</dbReference>
<dbReference type="CDD" id="cd06558">
    <property type="entry name" value="crotonase-like"/>
    <property type="match status" value="1"/>
</dbReference>
<dbReference type="GO" id="GO:0006635">
    <property type="term" value="P:fatty acid beta-oxidation"/>
    <property type="evidence" value="ECO:0007669"/>
    <property type="project" value="TreeGrafter"/>
</dbReference>
<dbReference type="EMBL" id="JH597761">
    <property type="protein sequence ID" value="EHP71051.1"/>
    <property type="molecule type" value="Genomic_DNA"/>
</dbReference>
<keyword evidence="5" id="KW-1185">Reference proteome</keyword>
<dbReference type="InterPro" id="IPR001753">
    <property type="entry name" value="Enoyl-CoA_hydra/iso"/>
</dbReference>
<dbReference type="InterPro" id="IPR014748">
    <property type="entry name" value="Enoyl-CoA_hydra_C"/>
</dbReference>
<dbReference type="STRING" id="671065.MetMK1DRAFT_00015550"/>
<dbReference type="FunFam" id="3.90.226.10:FF:000009">
    <property type="entry name" value="Carnitinyl-CoA dehydratase"/>
    <property type="match status" value="1"/>
</dbReference>
<reference evidence="4 5" key="1">
    <citation type="submission" date="2012-01" db="EMBL/GenBank/DDBJ databases">
        <title>Improved High-Quality Draft sequence of Metallosphaera yellowstonensis MK1.</title>
        <authorList>
            <consortium name="US DOE Joint Genome Institute"/>
            <person name="Lucas S."/>
            <person name="Han J."/>
            <person name="Cheng J.-F."/>
            <person name="Goodwin L."/>
            <person name="Pitluck S."/>
            <person name="Peters L."/>
            <person name="Teshima H."/>
            <person name="Detter J.C."/>
            <person name="Han C."/>
            <person name="Tapia R."/>
            <person name="Land M."/>
            <person name="Hauser L."/>
            <person name="Kyrpides N."/>
            <person name="Kozubal M."/>
            <person name="Macur R.E."/>
            <person name="Jay Z."/>
            <person name="Inskeep W."/>
            <person name="Woyke T."/>
        </authorList>
    </citation>
    <scope>NUCLEOTIDE SEQUENCE [LARGE SCALE GENOMIC DNA]</scope>
    <source>
        <strain evidence="4 5">MK1</strain>
    </source>
</reference>
<name>H2C4N3_9CREN</name>
<dbReference type="PANTHER" id="PTHR11941">
    <property type="entry name" value="ENOYL-COA HYDRATASE-RELATED"/>
    <property type="match status" value="1"/>
</dbReference>
<dbReference type="InterPro" id="IPR018376">
    <property type="entry name" value="Enoyl-CoA_hyd/isom_CS"/>
</dbReference>
<evidence type="ECO:0000313" key="4">
    <source>
        <dbReference type="EMBL" id="EHP71051.1"/>
    </source>
</evidence>
<dbReference type="SUPFAM" id="SSF52096">
    <property type="entry name" value="ClpP/crotonase"/>
    <property type="match status" value="1"/>
</dbReference>
<dbReference type="Gene3D" id="1.10.12.10">
    <property type="entry name" value="Lyase 2-enoyl-coa Hydratase, Chain A, domain 2"/>
    <property type="match status" value="1"/>
</dbReference>
<evidence type="ECO:0000256" key="3">
    <source>
        <dbReference type="RuleBase" id="RU003707"/>
    </source>
</evidence>
<dbReference type="AlphaFoldDB" id="H2C4N3"/>
<proteinExistence type="inferred from homology"/>
<dbReference type="Pfam" id="PF00378">
    <property type="entry name" value="ECH_1"/>
    <property type="match status" value="1"/>
</dbReference>
<comment type="similarity">
    <text evidence="1 3">Belongs to the enoyl-CoA hydratase/isomerase family.</text>
</comment>
<evidence type="ECO:0000313" key="5">
    <source>
        <dbReference type="Proteomes" id="UP000003980"/>
    </source>
</evidence>
<evidence type="ECO:0000256" key="1">
    <source>
        <dbReference type="ARBA" id="ARBA00005254"/>
    </source>
</evidence>
<dbReference type="PANTHER" id="PTHR11941:SF54">
    <property type="entry name" value="ENOYL-COA HYDRATASE, MITOCHONDRIAL"/>
    <property type="match status" value="1"/>
</dbReference>
<dbReference type="RefSeq" id="WP_009072137.1">
    <property type="nucleotide sequence ID" value="NZ_JH597761.1"/>
</dbReference>